<dbReference type="EMBL" id="FNJN01000002">
    <property type="protein sequence ID" value="SDO84647.1"/>
    <property type="molecule type" value="Genomic_DNA"/>
</dbReference>
<protein>
    <submittedName>
        <fullName evidence="3">Carbohydrate binding module (Family 35)</fullName>
    </submittedName>
</protein>
<dbReference type="Gene3D" id="2.60.120.560">
    <property type="entry name" value="Exo-inulinase, domain 1"/>
    <property type="match status" value="1"/>
</dbReference>
<dbReference type="GO" id="GO:0030246">
    <property type="term" value="F:carbohydrate binding"/>
    <property type="evidence" value="ECO:0007669"/>
    <property type="project" value="InterPro"/>
</dbReference>
<dbReference type="GO" id="GO:0016787">
    <property type="term" value="F:hydrolase activity"/>
    <property type="evidence" value="ECO:0007669"/>
    <property type="project" value="InterPro"/>
</dbReference>
<evidence type="ECO:0000313" key="4">
    <source>
        <dbReference type="Proteomes" id="UP000186456"/>
    </source>
</evidence>
<dbReference type="RefSeq" id="WP_143017834.1">
    <property type="nucleotide sequence ID" value="NZ_FNJN01000002.1"/>
</dbReference>
<dbReference type="PROSITE" id="PS51820">
    <property type="entry name" value="PA14"/>
    <property type="match status" value="1"/>
</dbReference>
<dbReference type="Gene3D" id="2.60.120.260">
    <property type="entry name" value="Galactose-binding domain-like"/>
    <property type="match status" value="1"/>
</dbReference>
<feature type="domain" description="PA14" evidence="2">
    <location>
        <begin position="55"/>
        <end position="197"/>
    </location>
</feature>
<dbReference type="SUPFAM" id="SSF56988">
    <property type="entry name" value="Anthrax protective antigen"/>
    <property type="match status" value="1"/>
</dbReference>
<dbReference type="InterPro" id="IPR037524">
    <property type="entry name" value="PA14/GLEYA"/>
</dbReference>
<dbReference type="PANTHER" id="PTHR33546">
    <property type="entry name" value="LARGE, MULTIFUNCTIONAL SECRETED PROTEIN-RELATED"/>
    <property type="match status" value="1"/>
</dbReference>
<organism evidence="3 4">
    <name type="scientific">Microbacterium testaceum (strain StLB037)</name>
    <dbReference type="NCBI Taxonomy" id="979556"/>
    <lineage>
        <taxon>Bacteria</taxon>
        <taxon>Bacillati</taxon>
        <taxon>Actinomycetota</taxon>
        <taxon>Actinomycetes</taxon>
        <taxon>Micrococcales</taxon>
        <taxon>Microbacteriaceae</taxon>
        <taxon>Microbacterium</taxon>
    </lineage>
</organism>
<dbReference type="InterPro" id="IPR005084">
    <property type="entry name" value="CBM6"/>
</dbReference>
<evidence type="ECO:0000259" key="1">
    <source>
        <dbReference type="PROSITE" id="PS51175"/>
    </source>
</evidence>
<dbReference type="PANTHER" id="PTHR33546:SF1">
    <property type="entry name" value="LARGE, MULTIFUNCTIONAL SECRETED PROTEIN"/>
    <property type="match status" value="1"/>
</dbReference>
<dbReference type="SMART" id="SM00758">
    <property type="entry name" value="PA14"/>
    <property type="match status" value="1"/>
</dbReference>
<dbReference type="Pfam" id="PF06439">
    <property type="entry name" value="3keto-disac_hyd"/>
    <property type="match status" value="1"/>
</dbReference>
<proteinExistence type="predicted"/>
<dbReference type="InterPro" id="IPR010496">
    <property type="entry name" value="AL/BT2_dom"/>
</dbReference>
<dbReference type="Pfam" id="PF16990">
    <property type="entry name" value="CBM_35"/>
    <property type="match status" value="1"/>
</dbReference>
<dbReference type="Pfam" id="PF07691">
    <property type="entry name" value="PA14"/>
    <property type="match status" value="1"/>
</dbReference>
<dbReference type="SUPFAM" id="SSF63829">
    <property type="entry name" value="Calcium-dependent phosphotriesterase"/>
    <property type="match status" value="1"/>
</dbReference>
<name>A0A1H0MW64_MICTS</name>
<reference evidence="3 4" key="1">
    <citation type="submission" date="2016-10" db="EMBL/GenBank/DDBJ databases">
        <authorList>
            <person name="de Groot N.N."/>
        </authorList>
    </citation>
    <scope>NUCLEOTIDE SEQUENCE [LARGE SCALE GENOMIC DNA]</scope>
    <source>
        <strain evidence="3 4">StLB037</strain>
    </source>
</reference>
<dbReference type="AlphaFoldDB" id="A0A1H0MW64"/>
<evidence type="ECO:0000313" key="3">
    <source>
        <dbReference type="EMBL" id="SDO84647.1"/>
    </source>
</evidence>
<feature type="domain" description="CBM6" evidence="1">
    <location>
        <begin position="695"/>
        <end position="823"/>
    </location>
</feature>
<dbReference type="InterPro" id="IPR011658">
    <property type="entry name" value="PA14_dom"/>
</dbReference>
<dbReference type="Gene3D" id="2.120.10.30">
    <property type="entry name" value="TolB, C-terminal domain"/>
    <property type="match status" value="1"/>
</dbReference>
<dbReference type="InterPro" id="IPR008979">
    <property type="entry name" value="Galactose-bd-like_sf"/>
</dbReference>
<dbReference type="PROSITE" id="PS51175">
    <property type="entry name" value="CBM6"/>
    <property type="match status" value="1"/>
</dbReference>
<dbReference type="SUPFAM" id="SSF49785">
    <property type="entry name" value="Galactose-binding domain-like"/>
    <property type="match status" value="1"/>
</dbReference>
<accession>A0A1H0MW64</accession>
<dbReference type="InterPro" id="IPR011042">
    <property type="entry name" value="6-blade_b-propeller_TolB-like"/>
</dbReference>
<dbReference type="Gene3D" id="2.60.120.380">
    <property type="match status" value="1"/>
</dbReference>
<dbReference type="Proteomes" id="UP000186456">
    <property type="component" value="Unassembled WGS sequence"/>
</dbReference>
<evidence type="ECO:0000259" key="2">
    <source>
        <dbReference type="PROSITE" id="PS51820"/>
    </source>
</evidence>
<sequence>MPVPAVLSGPRRRSTRVARTLAAGLLGGALVATGAILPAGAAVAPAVNTPADLPKQEPGVTLRTYSTPPLTELCTLKSGQTPNVDKLMSTIDWRTDEQFGAGDNFITHALANLTVSTPGQYAFRLTSDDGSRLTLDGTQLIDNDGLHGAESVEGTVTLDVGVHDLFVEMFEATNGQQLTVEWKVPGSSSFTVIPNSVLSTEAGVVRVTAPGTKYCEGSTDSAGDGLRLDAVNPNYTLVNLRPEGFNPKVSGLAFLGNGDLAVLTTGSVNSGGWDTSTPGKVFVLKGAQAADGPEDVTVVEAAGGLLNPMGIDVIDDKIYVSERYQLTELSDTNGDGSYETKRKVAEYPSGNNFHEFAFGLIHDEKNFYVNLSVAIDNGGATTNPQPAKNRGTSVKIDRATGAISYVAGGLRTPNGVAFGPENELFAMDNQGAWLPANKLVNVKQDRFFNHYTNPAGPFDQNPVTPPVVWIPQNEIGNSPSTPIMLKDGPFAGQMMFGDVTYGGLQRAFLEKVDGEFQGAVFRHSAGFEVGVNRVIEGPDTSLYIGGTGEGGNWGEAGKLTYGLQKLVPNTTQNAFDMKSMKVVEGGFEIEYTQPLSDETLANLASAYRAEQWRYLPTSTYGGPKVDEEILSLTGATASADRKTVTVSFDGLKQGRVVHLRSPQPFAAASGDTLWSTEAWYTLNSLPGYVSPADQGWYEAEEARLIGGAKFDAEHSGYSGAGFAGGMWQAGSAFEFTVNAETAGTVPVSVRYSNGPNPAPGSKDVNLYVNGQNLGKWDFASTGDWKTWATITRDMPLVAGTNTIALKYETGNKGNINVDVLSIGTADICAPSQVEDGYRPLFDGTLESLNAGWRMAGPGGFGRQNDCSIRGEGGMGLLWHKAQELNEYSLKLDWKLIADHNGGVFVGFPDPKNDPWIAVNQGYEIQIDASDAADRTTGAIYTFQGADADAVKASLKPVGQWNAYEIVVKGQTIKIFLNGTLVNDFTSTDPARDLSQGFIGLQNHGGGEAVSYRNVRVKDIDEPAPLAVTASAEVKCLAKKASVTARATNTDTVPVDVTLTTAWGERVIPAVQPGATVFHTFTTRAASVPAGEATVTATGDGRTGGATASYAAKSCG</sequence>
<dbReference type="CDD" id="cd04083">
    <property type="entry name" value="CBM35_Lmo2446-like"/>
    <property type="match status" value="1"/>
</dbReference>
<gene>
    <name evidence="3" type="ORF">SAMN04487788_1200</name>
</gene>